<dbReference type="Gene3D" id="1.10.10.10">
    <property type="entry name" value="Winged helix-like DNA-binding domain superfamily/Winged helix DNA-binding domain"/>
    <property type="match status" value="1"/>
</dbReference>
<proteinExistence type="predicted"/>
<dbReference type="GO" id="GO:0003700">
    <property type="term" value="F:DNA-binding transcription factor activity"/>
    <property type="evidence" value="ECO:0007669"/>
    <property type="project" value="InterPro"/>
</dbReference>
<dbReference type="PANTHER" id="PTHR30514:SF1">
    <property type="entry name" value="HTH-TYPE TRANSCRIPTIONAL REGULATOR HEXR-RELATED"/>
    <property type="match status" value="1"/>
</dbReference>
<dbReference type="PANTHER" id="PTHR30514">
    <property type="entry name" value="GLUCOKINASE"/>
    <property type="match status" value="1"/>
</dbReference>
<dbReference type="InterPro" id="IPR001347">
    <property type="entry name" value="SIS_dom"/>
</dbReference>
<reference evidence="6 7" key="1">
    <citation type="submission" date="2019-06" db="EMBL/GenBank/DDBJ databases">
        <title>Whole genome sequence for Rhodospirillaceae sp. R148.</title>
        <authorList>
            <person name="Wang G."/>
        </authorList>
    </citation>
    <scope>NUCLEOTIDE SEQUENCE [LARGE SCALE GENOMIC DNA]</scope>
    <source>
        <strain evidence="6 7">R148</strain>
    </source>
</reference>
<evidence type="ECO:0000313" key="7">
    <source>
        <dbReference type="Proteomes" id="UP000315252"/>
    </source>
</evidence>
<dbReference type="Pfam" id="PF01418">
    <property type="entry name" value="HTH_6"/>
    <property type="match status" value="1"/>
</dbReference>
<dbReference type="AlphaFoldDB" id="A0A545TGI5"/>
<dbReference type="Pfam" id="PF01380">
    <property type="entry name" value="SIS"/>
    <property type="match status" value="1"/>
</dbReference>
<protein>
    <submittedName>
        <fullName evidence="6">Transcriptional regulator HexR</fullName>
    </submittedName>
</protein>
<dbReference type="GO" id="GO:0003677">
    <property type="term" value="F:DNA binding"/>
    <property type="evidence" value="ECO:0007669"/>
    <property type="project" value="UniProtKB-KW"/>
</dbReference>
<organism evidence="6 7">
    <name type="scientific">Denitrobaculum tricleocarpae</name>
    <dbReference type="NCBI Taxonomy" id="2591009"/>
    <lineage>
        <taxon>Bacteria</taxon>
        <taxon>Pseudomonadati</taxon>
        <taxon>Pseudomonadota</taxon>
        <taxon>Alphaproteobacteria</taxon>
        <taxon>Rhodospirillales</taxon>
        <taxon>Rhodospirillaceae</taxon>
        <taxon>Denitrobaculum</taxon>
    </lineage>
</organism>
<dbReference type="InterPro" id="IPR035472">
    <property type="entry name" value="RpiR-like_SIS"/>
</dbReference>
<evidence type="ECO:0000256" key="1">
    <source>
        <dbReference type="ARBA" id="ARBA00023015"/>
    </source>
</evidence>
<dbReference type="InterPro" id="IPR009057">
    <property type="entry name" value="Homeodomain-like_sf"/>
</dbReference>
<gene>
    <name evidence="6" type="primary">hexR</name>
    <name evidence="6" type="ORF">FKG95_22010</name>
</gene>
<dbReference type="InterPro" id="IPR047640">
    <property type="entry name" value="RpiR-like"/>
</dbReference>
<keyword evidence="7" id="KW-1185">Reference proteome</keyword>
<dbReference type="PROSITE" id="PS51464">
    <property type="entry name" value="SIS"/>
    <property type="match status" value="1"/>
</dbReference>
<name>A0A545TGI5_9PROT</name>
<sequence>MEGDIEQPALRQAPLEESANIIEEIRARGPALTPAERKVADAVLDDPAAAMKSSTAVLARKAGVSDPTVNRFCLSLGCAGFPELKLRLAQSIARGVPFVNRHVSAEDTTETYAGKIFDATTSALSRAQDRLDMAQIGQAVDALASASRISFFGIGGSGAVAVDAQHKFVRLDVPAIAQSDIVMQRMQAAGMDDGDVVVFISNTGCTISLIENARLAASRGAKLLALTAAGSPLADVCDIVIGIDPVEDADIYVPMASRIVHLVILDILATGVILGRGPGFHARLARIKESLRSGRRAM</sequence>
<keyword evidence="3" id="KW-0804">Transcription</keyword>
<evidence type="ECO:0000259" key="5">
    <source>
        <dbReference type="PROSITE" id="PS51464"/>
    </source>
</evidence>
<dbReference type="PROSITE" id="PS51071">
    <property type="entry name" value="HTH_RPIR"/>
    <property type="match status" value="1"/>
</dbReference>
<dbReference type="GO" id="GO:1901135">
    <property type="term" value="P:carbohydrate derivative metabolic process"/>
    <property type="evidence" value="ECO:0007669"/>
    <property type="project" value="InterPro"/>
</dbReference>
<dbReference type="GO" id="GO:0097367">
    <property type="term" value="F:carbohydrate derivative binding"/>
    <property type="evidence" value="ECO:0007669"/>
    <property type="project" value="InterPro"/>
</dbReference>
<evidence type="ECO:0000313" key="6">
    <source>
        <dbReference type="EMBL" id="TQV76308.1"/>
    </source>
</evidence>
<evidence type="ECO:0000256" key="2">
    <source>
        <dbReference type="ARBA" id="ARBA00023125"/>
    </source>
</evidence>
<dbReference type="SUPFAM" id="SSF46689">
    <property type="entry name" value="Homeodomain-like"/>
    <property type="match status" value="1"/>
</dbReference>
<feature type="domain" description="SIS" evidence="5">
    <location>
        <begin position="139"/>
        <end position="278"/>
    </location>
</feature>
<dbReference type="InterPro" id="IPR036388">
    <property type="entry name" value="WH-like_DNA-bd_sf"/>
</dbReference>
<dbReference type="NCBIfam" id="NF008451">
    <property type="entry name" value="PRK11302.1"/>
    <property type="match status" value="1"/>
</dbReference>
<keyword evidence="2" id="KW-0238">DNA-binding</keyword>
<dbReference type="CDD" id="cd05013">
    <property type="entry name" value="SIS_RpiR"/>
    <property type="match status" value="1"/>
</dbReference>
<dbReference type="Gene3D" id="3.40.50.10490">
    <property type="entry name" value="Glucose-6-phosphate isomerase like protein, domain 1"/>
    <property type="match status" value="1"/>
</dbReference>
<comment type="caution">
    <text evidence="6">The sequence shown here is derived from an EMBL/GenBank/DDBJ whole genome shotgun (WGS) entry which is preliminary data.</text>
</comment>
<feature type="domain" description="HTH rpiR-type" evidence="4">
    <location>
        <begin position="19"/>
        <end position="95"/>
    </location>
</feature>
<dbReference type="InterPro" id="IPR000281">
    <property type="entry name" value="HTH_RpiR"/>
</dbReference>
<evidence type="ECO:0000256" key="3">
    <source>
        <dbReference type="ARBA" id="ARBA00023163"/>
    </source>
</evidence>
<dbReference type="InterPro" id="IPR046348">
    <property type="entry name" value="SIS_dom_sf"/>
</dbReference>
<dbReference type="Proteomes" id="UP000315252">
    <property type="component" value="Unassembled WGS sequence"/>
</dbReference>
<dbReference type="OrthoDB" id="8582409at2"/>
<evidence type="ECO:0000259" key="4">
    <source>
        <dbReference type="PROSITE" id="PS51071"/>
    </source>
</evidence>
<accession>A0A545TGI5</accession>
<dbReference type="EMBL" id="VHSH01000008">
    <property type="protein sequence ID" value="TQV76308.1"/>
    <property type="molecule type" value="Genomic_DNA"/>
</dbReference>
<dbReference type="SUPFAM" id="SSF53697">
    <property type="entry name" value="SIS domain"/>
    <property type="match status" value="1"/>
</dbReference>
<dbReference type="RefSeq" id="WP_142898571.1">
    <property type="nucleotide sequence ID" value="NZ_ML660059.1"/>
</dbReference>
<keyword evidence="1" id="KW-0805">Transcription regulation</keyword>